<dbReference type="EMBL" id="LFZO01000504">
    <property type="protein sequence ID" value="KXT07995.1"/>
    <property type="molecule type" value="Genomic_DNA"/>
</dbReference>
<name>A0A139HZU9_9PEZI</name>
<evidence type="ECO:0000256" key="1">
    <source>
        <dbReference type="SAM" id="SignalP"/>
    </source>
</evidence>
<sequence length="198" mass="21543">MLSCMLKAALIACISLGTSVAAAPLTNDTTQLNGRAVDKANVNSILEKQSAFYMGTNALGGCTSVVIYSNKGCFLAHLLPDEQDGPTYEWKQVLEAGMCDGKARVAFDGGRAVIVGSKSGGYEFEWQINQIKEWLDGYNIRWTEEPYLIDYGEMDEDIARKYNAPPENFDQDSPALGTILVGNVAKGDFEIQVEGNLV</sequence>
<keyword evidence="3" id="KW-1185">Reference proteome</keyword>
<organism evidence="2 3">
    <name type="scientific">Pseudocercospora musae</name>
    <dbReference type="NCBI Taxonomy" id="113226"/>
    <lineage>
        <taxon>Eukaryota</taxon>
        <taxon>Fungi</taxon>
        <taxon>Dikarya</taxon>
        <taxon>Ascomycota</taxon>
        <taxon>Pezizomycotina</taxon>
        <taxon>Dothideomycetes</taxon>
        <taxon>Dothideomycetidae</taxon>
        <taxon>Mycosphaerellales</taxon>
        <taxon>Mycosphaerellaceae</taxon>
        <taxon>Pseudocercospora</taxon>
    </lineage>
</organism>
<reference evidence="2 3" key="1">
    <citation type="submission" date="2015-07" db="EMBL/GenBank/DDBJ databases">
        <title>Comparative genomics of the Sigatoka disease complex on banana suggests a link between parallel evolutionary changes in Pseudocercospora fijiensis and Pseudocercospora eumusae and increased virulence on the banana host.</title>
        <authorList>
            <person name="Chang T.-C."/>
            <person name="Salvucci A."/>
            <person name="Crous P.W."/>
            <person name="Stergiopoulos I."/>
        </authorList>
    </citation>
    <scope>NUCLEOTIDE SEQUENCE [LARGE SCALE GENOMIC DNA]</scope>
    <source>
        <strain evidence="2 3">CBS 116634</strain>
    </source>
</reference>
<evidence type="ECO:0000313" key="3">
    <source>
        <dbReference type="Proteomes" id="UP000073492"/>
    </source>
</evidence>
<evidence type="ECO:0000313" key="2">
    <source>
        <dbReference type="EMBL" id="KXT07995.1"/>
    </source>
</evidence>
<evidence type="ECO:0008006" key="4">
    <source>
        <dbReference type="Google" id="ProtNLM"/>
    </source>
</evidence>
<proteinExistence type="predicted"/>
<protein>
    <recommendedName>
        <fullName evidence="4">Secreted protein</fullName>
    </recommendedName>
</protein>
<feature type="signal peptide" evidence="1">
    <location>
        <begin position="1"/>
        <end position="22"/>
    </location>
</feature>
<keyword evidence="1" id="KW-0732">Signal</keyword>
<dbReference type="AlphaFoldDB" id="A0A139HZU9"/>
<feature type="chain" id="PRO_5007297045" description="Secreted protein" evidence="1">
    <location>
        <begin position="23"/>
        <end position="198"/>
    </location>
</feature>
<comment type="caution">
    <text evidence="2">The sequence shown here is derived from an EMBL/GenBank/DDBJ whole genome shotgun (WGS) entry which is preliminary data.</text>
</comment>
<gene>
    <name evidence="2" type="ORF">AC579_5169</name>
</gene>
<accession>A0A139HZU9</accession>
<dbReference type="Proteomes" id="UP000073492">
    <property type="component" value="Unassembled WGS sequence"/>
</dbReference>